<evidence type="ECO:0000313" key="3">
    <source>
        <dbReference type="Proteomes" id="UP000589036"/>
    </source>
</evidence>
<name>A0A852TMA4_9ACTN</name>
<reference evidence="2 3" key="1">
    <citation type="submission" date="2020-07" db="EMBL/GenBank/DDBJ databases">
        <title>Sequencing the genomes of 1000 actinobacteria strains.</title>
        <authorList>
            <person name="Klenk H.-P."/>
        </authorList>
    </citation>
    <scope>NUCLEOTIDE SEQUENCE [LARGE SCALE GENOMIC DNA]</scope>
    <source>
        <strain evidence="2 3">CXB654</strain>
    </source>
</reference>
<accession>A0A852TMA4</accession>
<dbReference type="RefSeq" id="WP_281370360.1">
    <property type="nucleotide sequence ID" value="NZ_BAAAYY010000007.1"/>
</dbReference>
<sequence length="43" mass="4697">MYFYGCAVSACSVSPWPFPGADPSRGEGGEGMERLEPRTEEEN</sequence>
<dbReference type="AlphaFoldDB" id="A0A852TMA4"/>
<comment type="caution">
    <text evidence="2">The sequence shown here is derived from an EMBL/GenBank/DDBJ whole genome shotgun (WGS) entry which is preliminary data.</text>
</comment>
<dbReference type="EMBL" id="JACCCC010000001">
    <property type="protein sequence ID" value="NYE45406.1"/>
    <property type="molecule type" value="Genomic_DNA"/>
</dbReference>
<evidence type="ECO:0000313" key="2">
    <source>
        <dbReference type="EMBL" id="NYE45406.1"/>
    </source>
</evidence>
<organism evidence="2 3">
    <name type="scientific">Spinactinospora alkalitolerans</name>
    <dbReference type="NCBI Taxonomy" id="687207"/>
    <lineage>
        <taxon>Bacteria</taxon>
        <taxon>Bacillati</taxon>
        <taxon>Actinomycetota</taxon>
        <taxon>Actinomycetes</taxon>
        <taxon>Streptosporangiales</taxon>
        <taxon>Nocardiopsidaceae</taxon>
        <taxon>Spinactinospora</taxon>
    </lineage>
</organism>
<feature type="compositionally biased region" description="Basic and acidic residues" evidence="1">
    <location>
        <begin position="24"/>
        <end position="43"/>
    </location>
</feature>
<protein>
    <submittedName>
        <fullName evidence="2">Uncharacterized protein</fullName>
    </submittedName>
</protein>
<evidence type="ECO:0000256" key="1">
    <source>
        <dbReference type="SAM" id="MobiDB-lite"/>
    </source>
</evidence>
<dbReference type="Proteomes" id="UP000589036">
    <property type="component" value="Unassembled WGS sequence"/>
</dbReference>
<proteinExistence type="predicted"/>
<feature type="region of interest" description="Disordered" evidence="1">
    <location>
        <begin position="15"/>
        <end position="43"/>
    </location>
</feature>
<keyword evidence="3" id="KW-1185">Reference proteome</keyword>
<gene>
    <name evidence="2" type="ORF">HDA32_000526</name>
</gene>